<accession>A0ABR5ALJ6</accession>
<sequence length="191" mass="22389">MSLKLLILGLLMEREMHPYEIRQLVKERRLLDFIKVRDGSLYYAVDQLKKDGCIDVVGVVKESNRPDRTIYRITEQGRKLFQELLMQQFAQNKVIEHPLYSALPFARYGDQARLAELIERKLERAEEQTARMRTVYDEHVGTVPKSVLHLMAGCYMHAKTEARWLRRLLRDAKEGRLGVKGESWDLDADDE</sequence>
<comment type="caution">
    <text evidence="3">The sequence shown here is derived from an EMBL/GenBank/DDBJ whole genome shotgun (WGS) entry which is preliminary data.</text>
</comment>
<protein>
    <submittedName>
        <fullName evidence="3">PadR family transcriptional regulator</fullName>
    </submittedName>
</protein>
<dbReference type="InterPro" id="IPR005149">
    <property type="entry name" value="Tscrpt_reg_PadR_N"/>
</dbReference>
<dbReference type="InterPro" id="IPR036390">
    <property type="entry name" value="WH_DNA-bd_sf"/>
</dbReference>
<keyword evidence="4" id="KW-1185">Reference proteome</keyword>
<organism evidence="3 4">
    <name type="scientific">Gordoniibacillus kamchatkensis</name>
    <dbReference type="NCBI Taxonomy" id="1590651"/>
    <lineage>
        <taxon>Bacteria</taxon>
        <taxon>Bacillati</taxon>
        <taxon>Bacillota</taxon>
        <taxon>Bacilli</taxon>
        <taxon>Bacillales</taxon>
        <taxon>Paenibacillaceae</taxon>
        <taxon>Gordoniibacillus</taxon>
    </lineage>
</organism>
<dbReference type="PANTHER" id="PTHR33169:SF27">
    <property type="entry name" value="TRANSCRIPTIONAL REGULATOR PADR FAMILY PROTEIN"/>
    <property type="match status" value="1"/>
</dbReference>
<evidence type="ECO:0000256" key="1">
    <source>
        <dbReference type="SAM" id="Coils"/>
    </source>
</evidence>
<dbReference type="Pfam" id="PF03551">
    <property type="entry name" value="PadR"/>
    <property type="match status" value="1"/>
</dbReference>
<dbReference type="PANTHER" id="PTHR33169">
    <property type="entry name" value="PADR-FAMILY TRANSCRIPTIONAL REGULATOR"/>
    <property type="match status" value="1"/>
</dbReference>
<evidence type="ECO:0000313" key="3">
    <source>
        <dbReference type="EMBL" id="KIL41909.1"/>
    </source>
</evidence>
<keyword evidence="1" id="KW-0175">Coiled coil</keyword>
<dbReference type="RefSeq" id="WP_041046158.1">
    <property type="nucleotide sequence ID" value="NZ_JXAK01000005.1"/>
</dbReference>
<proteinExistence type="predicted"/>
<dbReference type="SUPFAM" id="SSF46785">
    <property type="entry name" value="Winged helix' DNA-binding domain"/>
    <property type="match status" value="1"/>
</dbReference>
<feature type="coiled-coil region" evidence="1">
    <location>
        <begin position="108"/>
        <end position="135"/>
    </location>
</feature>
<reference evidence="3 4" key="1">
    <citation type="submission" date="2014-12" db="EMBL/GenBank/DDBJ databases">
        <title>Draft genome sequence of Paenibacillus kamchatkensis strain B-2647.</title>
        <authorList>
            <person name="Karlyshev A.V."/>
            <person name="Kudryashova E.B."/>
        </authorList>
    </citation>
    <scope>NUCLEOTIDE SEQUENCE [LARGE SCALE GENOMIC DNA]</scope>
    <source>
        <strain evidence="3 4">VKM B-2647</strain>
    </source>
</reference>
<gene>
    <name evidence="3" type="ORF">SD70_04770</name>
</gene>
<dbReference type="Gene3D" id="1.10.10.10">
    <property type="entry name" value="Winged helix-like DNA-binding domain superfamily/Winged helix DNA-binding domain"/>
    <property type="match status" value="1"/>
</dbReference>
<evidence type="ECO:0000313" key="4">
    <source>
        <dbReference type="Proteomes" id="UP000031967"/>
    </source>
</evidence>
<dbReference type="Proteomes" id="UP000031967">
    <property type="component" value="Unassembled WGS sequence"/>
</dbReference>
<feature type="domain" description="Transcription regulator PadR N-terminal" evidence="2">
    <location>
        <begin position="7"/>
        <end position="82"/>
    </location>
</feature>
<dbReference type="InterPro" id="IPR036388">
    <property type="entry name" value="WH-like_DNA-bd_sf"/>
</dbReference>
<dbReference type="EMBL" id="JXAK01000005">
    <property type="protein sequence ID" value="KIL41909.1"/>
    <property type="molecule type" value="Genomic_DNA"/>
</dbReference>
<evidence type="ECO:0000259" key="2">
    <source>
        <dbReference type="Pfam" id="PF03551"/>
    </source>
</evidence>
<name>A0ABR5ALJ6_9BACL</name>
<dbReference type="InterPro" id="IPR052509">
    <property type="entry name" value="Metal_resp_DNA-bind_regulator"/>
</dbReference>